<evidence type="ECO:0000256" key="1">
    <source>
        <dbReference type="SAM" id="Coils"/>
    </source>
</evidence>
<dbReference type="RefSeq" id="XP_019094474.1">
    <property type="nucleotide sequence ID" value="XM_019238929.1"/>
</dbReference>
<organism evidence="3 4">
    <name type="scientific">Camelina sativa</name>
    <name type="common">False flax</name>
    <name type="synonym">Myagrum sativum</name>
    <dbReference type="NCBI Taxonomy" id="90675"/>
    <lineage>
        <taxon>Eukaryota</taxon>
        <taxon>Viridiplantae</taxon>
        <taxon>Streptophyta</taxon>
        <taxon>Embryophyta</taxon>
        <taxon>Tracheophyta</taxon>
        <taxon>Spermatophyta</taxon>
        <taxon>Magnoliopsida</taxon>
        <taxon>eudicotyledons</taxon>
        <taxon>Gunneridae</taxon>
        <taxon>Pentapetalae</taxon>
        <taxon>rosids</taxon>
        <taxon>malvids</taxon>
        <taxon>Brassicales</taxon>
        <taxon>Brassicaceae</taxon>
        <taxon>Camelineae</taxon>
        <taxon>Camelina</taxon>
    </lineage>
</organism>
<accession>A0ABM1R636</accession>
<evidence type="ECO:0000256" key="2">
    <source>
        <dbReference type="SAM" id="MobiDB-lite"/>
    </source>
</evidence>
<reference evidence="3" key="1">
    <citation type="journal article" date="2014" name="Nat. Commun.">
        <title>The emerging biofuel crop Camelina sativa retains a highly undifferentiated hexaploid genome structure.</title>
        <authorList>
            <person name="Kagale S."/>
            <person name="Koh C."/>
            <person name="Nixon J."/>
            <person name="Bollina V."/>
            <person name="Clarke W.E."/>
            <person name="Tuteja R."/>
            <person name="Spillane C."/>
            <person name="Robinson S.J."/>
            <person name="Links M.G."/>
            <person name="Clarke C."/>
            <person name="Higgins E.E."/>
            <person name="Huebert T."/>
            <person name="Sharpe A.G."/>
            <person name="Parkin I.A."/>
        </authorList>
    </citation>
    <scope>NUCLEOTIDE SEQUENCE [LARGE SCALE GENOMIC DNA]</scope>
    <source>
        <strain evidence="3">cv. DH55</strain>
    </source>
</reference>
<dbReference type="PANTHER" id="PTHR37188:SF1">
    <property type="entry name" value="MEDIATOR OF RNA POLYMERASE II TRANSCRIPTION SUBUNIT-RELATED"/>
    <property type="match status" value="1"/>
</dbReference>
<sequence>METPQSMMHHTPDQQQYVQTPQQQESLASHFNLYHSVEKLSEATETGTRDHNSDALYVDDQKGKLEETEQLLQQRKELIEQYKKSLEEIVKKEP</sequence>
<gene>
    <name evidence="4" type="primary">LOC104757293</name>
</gene>
<feature type="region of interest" description="Disordered" evidence="2">
    <location>
        <begin position="1"/>
        <end position="21"/>
    </location>
</feature>
<name>A0ABM1R636_CAMSA</name>
<dbReference type="InterPro" id="IPR038790">
    <property type="entry name" value="Med9_plant"/>
</dbReference>
<evidence type="ECO:0000313" key="4">
    <source>
        <dbReference type="RefSeq" id="XP_019094474.1"/>
    </source>
</evidence>
<keyword evidence="1" id="KW-0175">Coiled coil</keyword>
<dbReference type="GeneID" id="104757293"/>
<dbReference type="Proteomes" id="UP000694864">
    <property type="component" value="Chromosome 17"/>
</dbReference>
<evidence type="ECO:0000313" key="3">
    <source>
        <dbReference type="Proteomes" id="UP000694864"/>
    </source>
</evidence>
<keyword evidence="3" id="KW-1185">Reference proteome</keyword>
<dbReference type="PANTHER" id="PTHR37188">
    <property type="entry name" value="MEDIATOR OF RNA POLYMERASE II TRANSCRIPTION SUBUNIT-RELATED"/>
    <property type="match status" value="1"/>
</dbReference>
<proteinExistence type="predicted"/>
<protein>
    <submittedName>
        <fullName evidence="4">Mediator of RNA polymerase II transcription subunit 9-like</fullName>
    </submittedName>
</protein>
<feature type="coiled-coil region" evidence="1">
    <location>
        <begin position="58"/>
        <end position="92"/>
    </location>
</feature>
<reference evidence="4" key="2">
    <citation type="submission" date="2025-08" db="UniProtKB">
        <authorList>
            <consortium name="RefSeq"/>
        </authorList>
    </citation>
    <scope>IDENTIFICATION</scope>
    <source>
        <tissue evidence="4">Leaf</tissue>
    </source>
</reference>